<sequence length="68" mass="7335">MKVCLISTYDLGHQPFGIASPARWLEDAGAIVNCLDLAVECMDQDAVKFAGLIAIYLPMHTATRLAIA</sequence>
<evidence type="ECO:0000313" key="1">
    <source>
        <dbReference type="EMBL" id="SVD85112.1"/>
    </source>
</evidence>
<protein>
    <recommendedName>
        <fullName evidence="2">Radical SAM protein</fullName>
    </recommendedName>
</protein>
<dbReference type="EMBL" id="UINC01177459">
    <property type="protein sequence ID" value="SVD85112.1"/>
    <property type="molecule type" value="Genomic_DNA"/>
</dbReference>
<evidence type="ECO:0008006" key="2">
    <source>
        <dbReference type="Google" id="ProtNLM"/>
    </source>
</evidence>
<gene>
    <name evidence="1" type="ORF">METZ01_LOCUS437966</name>
</gene>
<name>A0A382YPB3_9ZZZZ</name>
<organism evidence="1">
    <name type="scientific">marine metagenome</name>
    <dbReference type="NCBI Taxonomy" id="408172"/>
    <lineage>
        <taxon>unclassified sequences</taxon>
        <taxon>metagenomes</taxon>
        <taxon>ecological metagenomes</taxon>
    </lineage>
</organism>
<dbReference type="AlphaFoldDB" id="A0A382YPB3"/>
<feature type="non-terminal residue" evidence="1">
    <location>
        <position position="68"/>
    </location>
</feature>
<proteinExistence type="predicted"/>
<accession>A0A382YPB3</accession>
<reference evidence="1" key="1">
    <citation type="submission" date="2018-05" db="EMBL/GenBank/DDBJ databases">
        <authorList>
            <person name="Lanie J.A."/>
            <person name="Ng W.-L."/>
            <person name="Kazmierczak K.M."/>
            <person name="Andrzejewski T.M."/>
            <person name="Davidsen T.M."/>
            <person name="Wayne K.J."/>
            <person name="Tettelin H."/>
            <person name="Glass J.I."/>
            <person name="Rusch D."/>
            <person name="Podicherti R."/>
            <person name="Tsui H.-C.T."/>
            <person name="Winkler M.E."/>
        </authorList>
    </citation>
    <scope>NUCLEOTIDE SEQUENCE</scope>
</reference>